<evidence type="ECO:0000259" key="2">
    <source>
        <dbReference type="PROSITE" id="PS50110"/>
    </source>
</evidence>
<feature type="modified residue" description="4-aspartylphosphate" evidence="1">
    <location>
        <position position="52"/>
    </location>
</feature>
<dbReference type="PANTHER" id="PTHR43228">
    <property type="entry name" value="TWO-COMPONENT RESPONSE REGULATOR"/>
    <property type="match status" value="1"/>
</dbReference>
<keyword evidence="1" id="KW-0597">Phosphoprotein</keyword>
<dbReference type="GO" id="GO:0000160">
    <property type="term" value="P:phosphorelay signal transduction system"/>
    <property type="evidence" value="ECO:0007669"/>
    <property type="project" value="InterPro"/>
</dbReference>
<evidence type="ECO:0000313" key="4">
    <source>
        <dbReference type="Proteomes" id="UP000317691"/>
    </source>
</evidence>
<reference evidence="3 4" key="1">
    <citation type="journal article" date="2019" name="Nat. Microbiol.">
        <title>Mediterranean grassland soil C-N compound turnover is dependent on rainfall and depth, and is mediated by genomically divergent microorganisms.</title>
        <authorList>
            <person name="Diamond S."/>
            <person name="Andeer P.F."/>
            <person name="Li Z."/>
            <person name="Crits-Christoph A."/>
            <person name="Burstein D."/>
            <person name="Anantharaman K."/>
            <person name="Lane K.R."/>
            <person name="Thomas B.C."/>
            <person name="Pan C."/>
            <person name="Northen T.R."/>
            <person name="Banfield J.F."/>
        </authorList>
    </citation>
    <scope>NUCLEOTIDE SEQUENCE [LARGE SCALE GENOMIC DNA]</scope>
    <source>
        <strain evidence="3">WS_9</strain>
    </source>
</reference>
<organism evidence="3 4">
    <name type="scientific">Eiseniibacteriota bacterium</name>
    <dbReference type="NCBI Taxonomy" id="2212470"/>
    <lineage>
        <taxon>Bacteria</taxon>
        <taxon>Candidatus Eiseniibacteriota</taxon>
    </lineage>
</organism>
<feature type="domain" description="Response regulatory" evidence="2">
    <location>
        <begin position="2"/>
        <end position="119"/>
    </location>
</feature>
<accession>A0A538TU06</accession>
<gene>
    <name evidence="3" type="ORF">E6K79_00815</name>
</gene>
<dbReference type="InterPro" id="IPR001789">
    <property type="entry name" value="Sig_transdc_resp-reg_receiver"/>
</dbReference>
<dbReference type="AlphaFoldDB" id="A0A538TU06"/>
<dbReference type="PROSITE" id="PS50110">
    <property type="entry name" value="RESPONSE_REGULATORY"/>
    <property type="match status" value="1"/>
</dbReference>
<protein>
    <submittedName>
        <fullName evidence="3">Response regulator</fullName>
    </submittedName>
</protein>
<sequence length="127" mass="14495">MRALVVDDSRSMRTIIQKQLKELGFEVYEAENGQQAMSRLHEVKNIHLVLLDWNMPEMDGLEVLSLIRAEPAYKEVRVMMVTTESEMSRVATALEAGASEYLMKPFDREALLEKLILLGLDPSTRTL</sequence>
<dbReference type="InterPro" id="IPR011006">
    <property type="entry name" value="CheY-like_superfamily"/>
</dbReference>
<dbReference type="Pfam" id="PF00072">
    <property type="entry name" value="Response_reg"/>
    <property type="match status" value="1"/>
</dbReference>
<dbReference type="Proteomes" id="UP000317691">
    <property type="component" value="Unassembled WGS sequence"/>
</dbReference>
<name>A0A538TU06_UNCEI</name>
<dbReference type="EMBL" id="VBOZ01000004">
    <property type="protein sequence ID" value="TMQ67101.1"/>
    <property type="molecule type" value="Genomic_DNA"/>
</dbReference>
<dbReference type="PANTHER" id="PTHR43228:SF1">
    <property type="entry name" value="TWO-COMPONENT RESPONSE REGULATOR ARR22"/>
    <property type="match status" value="1"/>
</dbReference>
<dbReference type="SMART" id="SM00448">
    <property type="entry name" value="REC"/>
    <property type="match status" value="1"/>
</dbReference>
<comment type="caution">
    <text evidence="3">The sequence shown here is derived from an EMBL/GenBank/DDBJ whole genome shotgun (WGS) entry which is preliminary data.</text>
</comment>
<proteinExistence type="predicted"/>
<dbReference type="SUPFAM" id="SSF52172">
    <property type="entry name" value="CheY-like"/>
    <property type="match status" value="1"/>
</dbReference>
<dbReference type="InterPro" id="IPR052048">
    <property type="entry name" value="ST_Response_Regulator"/>
</dbReference>
<dbReference type="Gene3D" id="3.40.50.2300">
    <property type="match status" value="1"/>
</dbReference>
<evidence type="ECO:0000256" key="1">
    <source>
        <dbReference type="PROSITE-ProRule" id="PRU00169"/>
    </source>
</evidence>
<evidence type="ECO:0000313" key="3">
    <source>
        <dbReference type="EMBL" id="TMQ67101.1"/>
    </source>
</evidence>